<dbReference type="InterPro" id="IPR003439">
    <property type="entry name" value="ABC_transporter-like_ATP-bd"/>
</dbReference>
<dbReference type="InterPro" id="IPR026082">
    <property type="entry name" value="ABCA"/>
</dbReference>
<evidence type="ECO:0000256" key="3">
    <source>
        <dbReference type="ARBA" id="ARBA00022692"/>
    </source>
</evidence>
<dbReference type="PANTHER" id="PTHR19229:SF250">
    <property type="entry name" value="ABC TRANSPORTER DOMAIN-CONTAINING PROTEIN-RELATED"/>
    <property type="match status" value="1"/>
</dbReference>
<keyword evidence="13" id="KW-1185">Reference proteome</keyword>
<keyword evidence="5" id="KW-0547">Nucleotide-binding</keyword>
<name>A0ABD0KP55_9CAEN</name>
<dbReference type="PANTHER" id="PTHR19229">
    <property type="entry name" value="ATP-BINDING CASSETTE TRANSPORTER SUBFAMILY A ABCA"/>
    <property type="match status" value="1"/>
</dbReference>
<dbReference type="Pfam" id="PF00005">
    <property type="entry name" value="ABC_tran"/>
    <property type="match status" value="1"/>
</dbReference>
<dbReference type="CDD" id="cd03263">
    <property type="entry name" value="ABC_subfamily_A"/>
    <property type="match status" value="1"/>
</dbReference>
<feature type="domain" description="ABC transporter" evidence="11">
    <location>
        <begin position="195"/>
        <end position="435"/>
    </location>
</feature>
<organism evidence="12 13">
    <name type="scientific">Batillaria attramentaria</name>
    <dbReference type="NCBI Taxonomy" id="370345"/>
    <lineage>
        <taxon>Eukaryota</taxon>
        <taxon>Metazoa</taxon>
        <taxon>Spiralia</taxon>
        <taxon>Lophotrochozoa</taxon>
        <taxon>Mollusca</taxon>
        <taxon>Gastropoda</taxon>
        <taxon>Caenogastropoda</taxon>
        <taxon>Sorbeoconcha</taxon>
        <taxon>Cerithioidea</taxon>
        <taxon>Batillariidae</taxon>
        <taxon>Batillaria</taxon>
    </lineage>
</organism>
<keyword evidence="4" id="KW-0677">Repeat</keyword>
<dbReference type="SUPFAM" id="SSF52540">
    <property type="entry name" value="P-loop containing nucleoside triphosphate hydrolases"/>
    <property type="match status" value="1"/>
</dbReference>
<keyword evidence="2" id="KW-0813">Transport</keyword>
<feature type="transmembrane region" description="Helical" evidence="9">
    <location>
        <begin position="45"/>
        <end position="76"/>
    </location>
</feature>
<evidence type="ECO:0000259" key="11">
    <source>
        <dbReference type="PROSITE" id="PS50893"/>
    </source>
</evidence>
<evidence type="ECO:0000256" key="5">
    <source>
        <dbReference type="ARBA" id="ARBA00022741"/>
    </source>
</evidence>
<dbReference type="PROSITE" id="PS50893">
    <property type="entry name" value="ABC_TRANSPORTER_2"/>
    <property type="match status" value="1"/>
</dbReference>
<dbReference type="InterPro" id="IPR013525">
    <property type="entry name" value="ABC2_TM"/>
</dbReference>
<keyword evidence="7 9" id="KW-1133">Transmembrane helix</keyword>
<evidence type="ECO:0000256" key="7">
    <source>
        <dbReference type="ARBA" id="ARBA00022989"/>
    </source>
</evidence>
<dbReference type="SMART" id="SM00382">
    <property type="entry name" value="AAA"/>
    <property type="match status" value="1"/>
</dbReference>
<keyword evidence="10" id="KW-0732">Signal</keyword>
<evidence type="ECO:0000256" key="4">
    <source>
        <dbReference type="ARBA" id="ARBA00022737"/>
    </source>
</evidence>
<dbReference type="InterPro" id="IPR027417">
    <property type="entry name" value="P-loop_NTPase"/>
</dbReference>
<dbReference type="GO" id="GO:0005524">
    <property type="term" value="F:ATP binding"/>
    <property type="evidence" value="ECO:0007669"/>
    <property type="project" value="UniProtKB-KW"/>
</dbReference>
<sequence>MKTFGLQELLVVSFILSVVQATKDVVAEKENKIKELMKLMGMLPSAYWASWFVSSSACVAIVIPVCAAFMCTTIVAPLPLLDHADISVYCVFLLCFAAALISYGIMMSVFFTRGCVGITWSNYDKAVYPNPWSLYDSMLMLLLDTALHLIITWYLDAVLPSEYGVPEPFYFFLTVSLMNPIPSDESHPCCVFLTVSLMNPIPSDQSHPFCFFLTTFPGVKDAVDNLTLNMYEGQITALLGHNGAGKTTTMFLLTGFYPPTSGSAVINGYDIRTELGAARESLGLCPQHDVLFDTLTVQQHLLLFAKFKGSLQAHQETETMLKDVGLETKRHAIARTLSGGQKRKLSVAIALIGGSKVLILDEPTSGMDPSARRQIWDLMQRHRTGRTIMLSTHFMDEADALADRIAIMANGKLMCCGTPMFLKKLYGTGYHLIIVKATGCKVSKVTRVIKKGVPGATFQKATRAELFYLMPDTQSSRFAALFRELEARKEELGILSFGGSDTTMEDVFL</sequence>
<gene>
    <name evidence="12" type="ORF">BaRGS_00019896</name>
</gene>
<reference evidence="12 13" key="1">
    <citation type="journal article" date="2023" name="Sci. Data">
        <title>Genome assembly of the Korean intertidal mud-creeper Batillaria attramentaria.</title>
        <authorList>
            <person name="Patra A.K."/>
            <person name="Ho P.T."/>
            <person name="Jun S."/>
            <person name="Lee S.J."/>
            <person name="Kim Y."/>
            <person name="Won Y.J."/>
        </authorList>
    </citation>
    <scope>NUCLEOTIDE SEQUENCE [LARGE SCALE GENOMIC DNA]</scope>
    <source>
        <strain evidence="12">Wonlab-2016</strain>
    </source>
</reference>
<feature type="chain" id="PRO_5044860206" description="ABC transporter domain-containing protein" evidence="10">
    <location>
        <begin position="22"/>
        <end position="509"/>
    </location>
</feature>
<protein>
    <recommendedName>
        <fullName evidence="11">ABC transporter domain-containing protein</fullName>
    </recommendedName>
</protein>
<dbReference type="InterPro" id="IPR003593">
    <property type="entry name" value="AAA+_ATPase"/>
</dbReference>
<dbReference type="InterPro" id="IPR017871">
    <property type="entry name" value="ABC_transporter-like_CS"/>
</dbReference>
<evidence type="ECO:0000313" key="13">
    <source>
        <dbReference type="Proteomes" id="UP001519460"/>
    </source>
</evidence>
<dbReference type="GO" id="GO:0016020">
    <property type="term" value="C:membrane"/>
    <property type="evidence" value="ECO:0007669"/>
    <property type="project" value="UniProtKB-SubCell"/>
</dbReference>
<dbReference type="AlphaFoldDB" id="A0ABD0KP55"/>
<comment type="caution">
    <text evidence="12">The sequence shown here is derived from an EMBL/GenBank/DDBJ whole genome shotgun (WGS) entry which is preliminary data.</text>
</comment>
<evidence type="ECO:0000256" key="2">
    <source>
        <dbReference type="ARBA" id="ARBA00022448"/>
    </source>
</evidence>
<evidence type="ECO:0000256" key="6">
    <source>
        <dbReference type="ARBA" id="ARBA00022840"/>
    </source>
</evidence>
<dbReference type="EMBL" id="JACVVK020000145">
    <property type="protein sequence ID" value="KAK7488939.1"/>
    <property type="molecule type" value="Genomic_DNA"/>
</dbReference>
<dbReference type="Pfam" id="PF12698">
    <property type="entry name" value="ABC2_membrane_3"/>
    <property type="match status" value="1"/>
</dbReference>
<evidence type="ECO:0000256" key="8">
    <source>
        <dbReference type="ARBA" id="ARBA00023136"/>
    </source>
</evidence>
<feature type="signal peptide" evidence="10">
    <location>
        <begin position="1"/>
        <end position="21"/>
    </location>
</feature>
<dbReference type="Proteomes" id="UP001519460">
    <property type="component" value="Unassembled WGS sequence"/>
</dbReference>
<evidence type="ECO:0000256" key="10">
    <source>
        <dbReference type="SAM" id="SignalP"/>
    </source>
</evidence>
<feature type="transmembrane region" description="Helical" evidence="9">
    <location>
        <begin position="88"/>
        <end position="112"/>
    </location>
</feature>
<accession>A0ABD0KP55</accession>
<keyword evidence="6" id="KW-0067">ATP-binding</keyword>
<evidence type="ECO:0000256" key="1">
    <source>
        <dbReference type="ARBA" id="ARBA00004141"/>
    </source>
</evidence>
<evidence type="ECO:0000313" key="12">
    <source>
        <dbReference type="EMBL" id="KAK7488939.1"/>
    </source>
</evidence>
<evidence type="ECO:0000256" key="9">
    <source>
        <dbReference type="SAM" id="Phobius"/>
    </source>
</evidence>
<dbReference type="Gene3D" id="3.40.50.300">
    <property type="entry name" value="P-loop containing nucleotide triphosphate hydrolases"/>
    <property type="match status" value="1"/>
</dbReference>
<keyword evidence="3 9" id="KW-0812">Transmembrane</keyword>
<comment type="subcellular location">
    <subcellularLocation>
        <location evidence="1">Membrane</location>
        <topology evidence="1">Multi-pass membrane protein</topology>
    </subcellularLocation>
</comment>
<dbReference type="FunFam" id="3.40.50.300:FF:000298">
    <property type="entry name" value="ATP-binding cassette sub-family A member 12"/>
    <property type="match status" value="1"/>
</dbReference>
<keyword evidence="8 9" id="KW-0472">Membrane</keyword>
<proteinExistence type="predicted"/>
<dbReference type="PROSITE" id="PS00211">
    <property type="entry name" value="ABC_TRANSPORTER_1"/>
    <property type="match status" value="1"/>
</dbReference>
<feature type="non-terminal residue" evidence="12">
    <location>
        <position position="509"/>
    </location>
</feature>